<evidence type="ECO:0000256" key="1">
    <source>
        <dbReference type="SAM" id="MobiDB-lite"/>
    </source>
</evidence>
<feature type="compositionally biased region" description="Basic and acidic residues" evidence="1">
    <location>
        <begin position="25"/>
        <end position="55"/>
    </location>
</feature>
<organism evidence="2 3">
    <name type="scientific">Paraoerskovia sediminicola</name>
    <dbReference type="NCBI Taxonomy" id="1138587"/>
    <lineage>
        <taxon>Bacteria</taxon>
        <taxon>Bacillati</taxon>
        <taxon>Actinomycetota</taxon>
        <taxon>Actinomycetes</taxon>
        <taxon>Micrococcales</taxon>
        <taxon>Cellulomonadaceae</taxon>
        <taxon>Paraoerskovia</taxon>
    </lineage>
</organism>
<protein>
    <submittedName>
        <fullName evidence="2">Uncharacterized protein</fullName>
    </submittedName>
</protein>
<name>A0ABM8G723_9CELL</name>
<feature type="compositionally biased region" description="Low complexity" evidence="1">
    <location>
        <begin position="85"/>
        <end position="111"/>
    </location>
</feature>
<keyword evidence="3" id="KW-1185">Reference proteome</keyword>
<dbReference type="EMBL" id="AP027729">
    <property type="protein sequence ID" value="BDZ43965.1"/>
    <property type="molecule type" value="Genomic_DNA"/>
</dbReference>
<feature type="region of interest" description="Disordered" evidence="1">
    <location>
        <begin position="25"/>
        <end position="118"/>
    </location>
</feature>
<accession>A0ABM8G723</accession>
<reference evidence="3" key="1">
    <citation type="journal article" date="2019" name="Int. J. Syst. Evol. Microbiol.">
        <title>The Global Catalogue of Microorganisms (GCM) 10K type strain sequencing project: providing services to taxonomists for standard genome sequencing and annotation.</title>
        <authorList>
            <consortium name="The Broad Institute Genomics Platform"/>
            <consortium name="The Broad Institute Genome Sequencing Center for Infectious Disease"/>
            <person name="Wu L."/>
            <person name="Ma J."/>
        </authorList>
    </citation>
    <scope>NUCLEOTIDE SEQUENCE [LARGE SCALE GENOMIC DNA]</scope>
    <source>
        <strain evidence="3">NBRC 108565</strain>
    </source>
</reference>
<dbReference type="Proteomes" id="UP001321475">
    <property type="component" value="Chromosome"/>
</dbReference>
<evidence type="ECO:0000313" key="3">
    <source>
        <dbReference type="Proteomes" id="UP001321475"/>
    </source>
</evidence>
<proteinExistence type="predicted"/>
<evidence type="ECO:0000313" key="2">
    <source>
        <dbReference type="EMBL" id="BDZ43965.1"/>
    </source>
</evidence>
<sequence length="118" mass="12050">MAARLAVDPDADLDLVVGEVEARPPDVRDRARGERDAHRADVRDDLVRDGFDGREVVPAGGGGPGDLLDGDGPGDPAPPGRVEESSTATSSFTSTEATVVPSASASSTAVSKLRTSPV</sequence>
<gene>
    <name evidence="2" type="ORF">GCM10025865_32640</name>
</gene>